<dbReference type="EMBL" id="JBHSBL010000021">
    <property type="protein sequence ID" value="MFC4069824.1"/>
    <property type="molecule type" value="Genomic_DNA"/>
</dbReference>
<name>A0ABV8IZV4_9ACTN</name>
<evidence type="ECO:0000313" key="3">
    <source>
        <dbReference type="EMBL" id="MFC4069824.1"/>
    </source>
</evidence>
<dbReference type="SUPFAM" id="SSF53474">
    <property type="entry name" value="alpha/beta-Hydrolases"/>
    <property type="match status" value="1"/>
</dbReference>
<sequence length="318" mass="34612">MELSRITPELRGPVRRFPAMPIESEWFRRLSRLALPLIRSGGVPGVTIEQAIPGMPGVRVHRPELVRSRAALLWIHGGGLVTGAARMDDRMCGGTAAELGIVVVAADYRLAPEFPYPTPLDDCHTAWTWLLRNAAHLDVDPGRVIIGGQSAGGGLAAALAQRLHDEGAVEPVAQWLFCPMLDDRTAARRELDEIGHRVWNNRHNRYGWSAYLRAEPGGEQTPGHAVPARRTDLTGLPPAWIGVGDVDLFHDEDLDYAERLRAAGVPVTFEVVPGAPHGFEAWAPKTAVSRDFVRAGRDWLAGFTGPADGPGQQPRAVE</sequence>
<keyword evidence="1 3" id="KW-0378">Hydrolase</keyword>
<protein>
    <submittedName>
        <fullName evidence="3">Alpha/beta hydrolase</fullName>
    </submittedName>
</protein>
<feature type="domain" description="Alpha/beta hydrolase fold-3" evidence="2">
    <location>
        <begin position="72"/>
        <end position="280"/>
    </location>
</feature>
<dbReference type="Pfam" id="PF07859">
    <property type="entry name" value="Abhydrolase_3"/>
    <property type="match status" value="1"/>
</dbReference>
<dbReference type="InterPro" id="IPR013094">
    <property type="entry name" value="AB_hydrolase_3"/>
</dbReference>
<organism evidence="3 4">
    <name type="scientific">Actinoplanes subglobosus</name>
    <dbReference type="NCBI Taxonomy" id="1547892"/>
    <lineage>
        <taxon>Bacteria</taxon>
        <taxon>Bacillati</taxon>
        <taxon>Actinomycetota</taxon>
        <taxon>Actinomycetes</taxon>
        <taxon>Micromonosporales</taxon>
        <taxon>Micromonosporaceae</taxon>
        <taxon>Actinoplanes</taxon>
    </lineage>
</organism>
<reference evidence="4" key="1">
    <citation type="journal article" date="2019" name="Int. J. Syst. Evol. Microbiol.">
        <title>The Global Catalogue of Microorganisms (GCM) 10K type strain sequencing project: providing services to taxonomists for standard genome sequencing and annotation.</title>
        <authorList>
            <consortium name="The Broad Institute Genomics Platform"/>
            <consortium name="The Broad Institute Genome Sequencing Center for Infectious Disease"/>
            <person name="Wu L."/>
            <person name="Ma J."/>
        </authorList>
    </citation>
    <scope>NUCLEOTIDE SEQUENCE [LARGE SCALE GENOMIC DNA]</scope>
    <source>
        <strain evidence="4">TBRC 5832</strain>
    </source>
</reference>
<comment type="caution">
    <text evidence="3">The sequence shown here is derived from an EMBL/GenBank/DDBJ whole genome shotgun (WGS) entry which is preliminary data.</text>
</comment>
<accession>A0ABV8IZV4</accession>
<dbReference type="RefSeq" id="WP_378070711.1">
    <property type="nucleotide sequence ID" value="NZ_JBHSBL010000021.1"/>
</dbReference>
<dbReference type="InterPro" id="IPR029058">
    <property type="entry name" value="AB_hydrolase_fold"/>
</dbReference>
<dbReference type="PANTHER" id="PTHR48081">
    <property type="entry name" value="AB HYDROLASE SUPERFAMILY PROTEIN C4A8.06C"/>
    <property type="match status" value="1"/>
</dbReference>
<evidence type="ECO:0000256" key="1">
    <source>
        <dbReference type="ARBA" id="ARBA00022801"/>
    </source>
</evidence>
<dbReference type="InterPro" id="IPR050300">
    <property type="entry name" value="GDXG_lipolytic_enzyme"/>
</dbReference>
<dbReference type="PANTHER" id="PTHR48081:SF8">
    <property type="entry name" value="ALPHA_BETA HYDROLASE FOLD-3 DOMAIN-CONTAINING PROTEIN-RELATED"/>
    <property type="match status" value="1"/>
</dbReference>
<evidence type="ECO:0000259" key="2">
    <source>
        <dbReference type="Pfam" id="PF07859"/>
    </source>
</evidence>
<evidence type="ECO:0000313" key="4">
    <source>
        <dbReference type="Proteomes" id="UP001595867"/>
    </source>
</evidence>
<gene>
    <name evidence="3" type="ORF">ACFO0C_33285</name>
</gene>
<dbReference type="GO" id="GO:0016787">
    <property type="term" value="F:hydrolase activity"/>
    <property type="evidence" value="ECO:0007669"/>
    <property type="project" value="UniProtKB-KW"/>
</dbReference>
<dbReference type="Gene3D" id="3.40.50.1820">
    <property type="entry name" value="alpha/beta hydrolase"/>
    <property type="match status" value="1"/>
</dbReference>
<proteinExistence type="predicted"/>
<keyword evidence="4" id="KW-1185">Reference proteome</keyword>
<dbReference type="Proteomes" id="UP001595867">
    <property type="component" value="Unassembled WGS sequence"/>
</dbReference>